<dbReference type="InterPro" id="IPR008828">
    <property type="entry name" value="Sin1/Avo1"/>
</dbReference>
<gene>
    <name evidence="3" type="ORF">PXEA_LOCUS1459</name>
</gene>
<evidence type="ECO:0000259" key="2">
    <source>
        <dbReference type="Pfam" id="PF16978"/>
    </source>
</evidence>
<dbReference type="OrthoDB" id="241990at2759"/>
<dbReference type="EMBL" id="CAAALY010002966">
    <property type="protein sequence ID" value="VEL08019.1"/>
    <property type="molecule type" value="Genomic_DNA"/>
</dbReference>
<evidence type="ECO:0000313" key="3">
    <source>
        <dbReference type="EMBL" id="VEL08019.1"/>
    </source>
</evidence>
<evidence type="ECO:0000256" key="1">
    <source>
        <dbReference type="ARBA" id="ARBA00009407"/>
    </source>
</evidence>
<evidence type="ECO:0000313" key="4">
    <source>
        <dbReference type="Proteomes" id="UP000784294"/>
    </source>
</evidence>
<dbReference type="GO" id="GO:0005886">
    <property type="term" value="C:plasma membrane"/>
    <property type="evidence" value="ECO:0007669"/>
    <property type="project" value="TreeGrafter"/>
</dbReference>
<comment type="similarity">
    <text evidence="1">Belongs to the SIN1 family.</text>
</comment>
<dbReference type="GO" id="GO:0031932">
    <property type="term" value="C:TORC2 complex"/>
    <property type="evidence" value="ECO:0007669"/>
    <property type="project" value="InterPro"/>
</dbReference>
<feature type="domain" description="CRIM" evidence="2">
    <location>
        <begin position="126"/>
        <end position="231"/>
    </location>
</feature>
<dbReference type="Proteomes" id="UP000784294">
    <property type="component" value="Unassembled WGS sequence"/>
</dbReference>
<dbReference type="InterPro" id="IPR031567">
    <property type="entry name" value="CRIM_dom"/>
</dbReference>
<dbReference type="AlphaFoldDB" id="A0A448WBX4"/>
<sequence length="427" mass="47195">MSCVAINFRGVDPMVIFYENIKEHERSVQKKAEIKGADEQMHISPKLHETTRLCLPDRSKKSALTVAIKARALQASLQGTELCGMGGAIPFADYAIFDSRPLSTADESAFTGRTYVVWLWEVPGIASSTYFVKICPSPKATVRNAIGLCLWQFCTQALGGQNEGQSSSSLADATRLAKQASTPAITELFLSGLALHFLDSPEEGVDTDFPPLHPEDLITKYEFEQLALIARPTPRSQVRLLQMQQHTQKWPPLQPTTISTTLTGNAASLDDEDRGDVYEGAASGSISSSELASAVPTLDRPLLVHVHLAQGISTLQFSPDTPLSRVLSETVRRRRLRQHAGVYTYRLEALKPVSGLDLCLEVDRKEEDKFEARSNDVLSELQSTVNGAGSGQQREELDLKTTLRELVMQKRPLKFALVRENSKWMKV</sequence>
<protein>
    <recommendedName>
        <fullName evidence="2">CRIM domain-containing protein</fullName>
    </recommendedName>
</protein>
<dbReference type="PANTHER" id="PTHR13335:SF1">
    <property type="entry name" value="TARGET OF RAPAMYCIN COMPLEX 2 SUBUNIT MAPKAP1"/>
    <property type="match status" value="1"/>
</dbReference>
<dbReference type="PANTHER" id="PTHR13335">
    <property type="entry name" value="TARGET OF RAPAMYCIN COMPLEX 2 SUBUNIT MAPKAP1"/>
    <property type="match status" value="1"/>
</dbReference>
<reference evidence="3" key="1">
    <citation type="submission" date="2018-11" db="EMBL/GenBank/DDBJ databases">
        <authorList>
            <consortium name="Pathogen Informatics"/>
        </authorList>
    </citation>
    <scope>NUCLEOTIDE SEQUENCE</scope>
</reference>
<proteinExistence type="inferred from homology"/>
<keyword evidence="4" id="KW-1185">Reference proteome</keyword>
<name>A0A448WBX4_9PLAT</name>
<dbReference type="GO" id="GO:0005737">
    <property type="term" value="C:cytoplasm"/>
    <property type="evidence" value="ECO:0007669"/>
    <property type="project" value="TreeGrafter"/>
</dbReference>
<dbReference type="GO" id="GO:0005546">
    <property type="term" value="F:phosphatidylinositol-4,5-bisphosphate binding"/>
    <property type="evidence" value="ECO:0007669"/>
    <property type="project" value="TreeGrafter"/>
</dbReference>
<accession>A0A448WBX4</accession>
<dbReference type="GO" id="GO:0038203">
    <property type="term" value="P:TORC2 signaling"/>
    <property type="evidence" value="ECO:0007669"/>
    <property type="project" value="TreeGrafter"/>
</dbReference>
<comment type="caution">
    <text evidence="3">The sequence shown here is derived from an EMBL/GenBank/DDBJ whole genome shotgun (WGS) entry which is preliminary data.</text>
</comment>
<organism evidence="3 4">
    <name type="scientific">Protopolystoma xenopodis</name>
    <dbReference type="NCBI Taxonomy" id="117903"/>
    <lineage>
        <taxon>Eukaryota</taxon>
        <taxon>Metazoa</taxon>
        <taxon>Spiralia</taxon>
        <taxon>Lophotrochozoa</taxon>
        <taxon>Platyhelminthes</taxon>
        <taxon>Monogenea</taxon>
        <taxon>Polyopisthocotylea</taxon>
        <taxon>Polystomatidea</taxon>
        <taxon>Polystomatidae</taxon>
        <taxon>Protopolystoma</taxon>
    </lineage>
</organism>
<dbReference type="Pfam" id="PF16978">
    <property type="entry name" value="CRIM"/>
    <property type="match status" value="1"/>
</dbReference>